<keyword evidence="1 4" id="KW-0328">Glycosyltransferase</keyword>
<dbReference type="EMBL" id="FR718721">
    <property type="protein sequence ID" value="CBX73237.1"/>
    <property type="molecule type" value="Genomic_DNA"/>
</dbReference>
<proteinExistence type="predicted"/>
<accession>F4N579</accession>
<dbReference type="PANTHER" id="PTHR22916:SF51">
    <property type="entry name" value="GLYCOSYLTRANSFERASE EPSH-RELATED"/>
    <property type="match status" value="1"/>
</dbReference>
<evidence type="ECO:0000259" key="3">
    <source>
        <dbReference type="Pfam" id="PF00535"/>
    </source>
</evidence>
<sequence>MKFFREIKMDNKKLLSLIIPVFNAEQYLDACLSSVFVQWDNTLEIIVINDGSTDNSANIIQKYSEKYDFVYISQENTGISVVRNMGLSVSTGEYITFLDADDIWCNEIYSSIKKIILENSPDGMVFNYSEVLDDKEHVFELIKVNKFTVDRLEHVKLKIAESEMFYVWRCVFKKNIFSGMVFDVGRRFEDQLLLPILIDKCKSIFECKDLIVKYRQISSSITKNLNISDLDDSEFGLIRFRDKYSEYKNKYWAVVLASVFMSHISKCARIYHFNKIRALDSFNKSYAIVSMKPILHSGKLKPILYYIVKYKLFYRLVSAVEKEVRK</sequence>
<protein>
    <recommendedName>
        <fullName evidence="3">Glycosyltransferase 2-like domain-containing protein</fullName>
    </recommendedName>
</protein>
<dbReference type="PANTHER" id="PTHR22916">
    <property type="entry name" value="GLYCOSYLTRANSFERASE"/>
    <property type="match status" value="1"/>
</dbReference>
<reference evidence="4" key="1">
    <citation type="journal article" date="2011" name="BMC Genomics">
        <title>Shotgun sequencing of Yersinia enterocolitica strain W22703 (biotype 2, serotype O:9): genomic evidence for oscillation between invertebrates and mammals.</title>
        <authorList>
            <person name="Fuchs T.M."/>
            <person name="Brandt K."/>
            <person name="Starke M."/>
            <person name="Rattei T."/>
        </authorList>
    </citation>
    <scope>NUCLEOTIDE SEQUENCE</scope>
</reference>
<organism evidence="4">
    <name type="scientific">Yersinia enterocolitica W22703</name>
    <dbReference type="NCBI Taxonomy" id="913028"/>
    <lineage>
        <taxon>Bacteria</taxon>
        <taxon>Pseudomonadati</taxon>
        <taxon>Pseudomonadota</taxon>
        <taxon>Gammaproteobacteria</taxon>
        <taxon>Enterobacterales</taxon>
        <taxon>Yersiniaceae</taxon>
        <taxon>Yersinia</taxon>
    </lineage>
</organism>
<dbReference type="Gene3D" id="3.90.550.10">
    <property type="entry name" value="Spore Coat Polysaccharide Biosynthesis Protein SpsA, Chain A"/>
    <property type="match status" value="1"/>
</dbReference>
<evidence type="ECO:0000256" key="2">
    <source>
        <dbReference type="ARBA" id="ARBA00022679"/>
    </source>
</evidence>
<dbReference type="Pfam" id="PF00535">
    <property type="entry name" value="Glycos_transf_2"/>
    <property type="match status" value="1"/>
</dbReference>
<dbReference type="SUPFAM" id="SSF53448">
    <property type="entry name" value="Nucleotide-diphospho-sugar transferases"/>
    <property type="match status" value="1"/>
</dbReference>
<dbReference type="AlphaFoldDB" id="F4N579"/>
<dbReference type="CDD" id="cd00761">
    <property type="entry name" value="Glyco_tranf_GTA_type"/>
    <property type="match status" value="1"/>
</dbReference>
<evidence type="ECO:0000313" key="4">
    <source>
        <dbReference type="EMBL" id="CBX73237.1"/>
    </source>
</evidence>
<feature type="domain" description="Glycosyltransferase 2-like" evidence="3">
    <location>
        <begin position="16"/>
        <end position="139"/>
    </location>
</feature>
<dbReference type="InterPro" id="IPR029044">
    <property type="entry name" value="Nucleotide-diphossugar_trans"/>
</dbReference>
<gene>
    <name evidence="4" type="ORF">YEW_FO23850</name>
</gene>
<dbReference type="GO" id="GO:0016758">
    <property type="term" value="F:hexosyltransferase activity"/>
    <property type="evidence" value="ECO:0007669"/>
    <property type="project" value="UniProtKB-ARBA"/>
</dbReference>
<name>F4N579_YEREN</name>
<dbReference type="InterPro" id="IPR001173">
    <property type="entry name" value="Glyco_trans_2-like"/>
</dbReference>
<keyword evidence="2 4" id="KW-0808">Transferase</keyword>
<evidence type="ECO:0000256" key="1">
    <source>
        <dbReference type="ARBA" id="ARBA00022676"/>
    </source>
</evidence>